<reference evidence="11 12" key="1">
    <citation type="submission" date="2019-07" db="EMBL/GenBank/DDBJ databases">
        <title>Draft genome for Aliikangiella sp. M105.</title>
        <authorList>
            <person name="Wang G."/>
        </authorList>
    </citation>
    <scope>NUCLEOTIDE SEQUENCE [LARGE SCALE GENOMIC DNA]</scope>
    <source>
        <strain evidence="11 12">M105</strain>
    </source>
</reference>
<keyword evidence="12" id="KW-1185">Reference proteome</keyword>
<proteinExistence type="inferred from homology"/>
<dbReference type="GO" id="GO:0006534">
    <property type="term" value="P:cysteine metabolic process"/>
    <property type="evidence" value="ECO:0007669"/>
    <property type="project" value="InterPro"/>
</dbReference>
<dbReference type="InterPro" id="IPR015424">
    <property type="entry name" value="PyrdxlP-dep_Trfase"/>
</dbReference>
<accession>A0A545U6D1</accession>
<comment type="catalytic activity">
    <reaction evidence="8">
        <text>(sulfur carrier)-H + L-cysteine = (sulfur carrier)-SH + L-alanine</text>
        <dbReference type="Rhea" id="RHEA:43892"/>
        <dbReference type="Rhea" id="RHEA-COMP:14737"/>
        <dbReference type="Rhea" id="RHEA-COMP:14739"/>
        <dbReference type="ChEBI" id="CHEBI:29917"/>
        <dbReference type="ChEBI" id="CHEBI:35235"/>
        <dbReference type="ChEBI" id="CHEBI:57972"/>
        <dbReference type="ChEBI" id="CHEBI:64428"/>
        <dbReference type="EC" id="2.8.1.7"/>
    </reaction>
</comment>
<evidence type="ECO:0000313" key="12">
    <source>
        <dbReference type="Proteomes" id="UP000315439"/>
    </source>
</evidence>
<evidence type="ECO:0000256" key="4">
    <source>
        <dbReference type="ARBA" id="ARBA00012239"/>
    </source>
</evidence>
<evidence type="ECO:0000256" key="7">
    <source>
        <dbReference type="ARBA" id="ARBA00022898"/>
    </source>
</evidence>
<comment type="similarity">
    <text evidence="3">Belongs to the class-V pyridoxal-phosphate-dependent aminotransferase family. Csd subfamily.</text>
</comment>
<comment type="function">
    <text evidence="2">Catalyzes the removal of elemental sulfur and selenium atoms from L-cysteine, L-cystine, L-selenocysteine, and L-selenocystine to produce L-alanine.</text>
</comment>
<gene>
    <name evidence="11" type="ORF">FLL46_21800</name>
</gene>
<dbReference type="InterPro" id="IPR020578">
    <property type="entry name" value="Aminotrans_V_PyrdxlP_BS"/>
</dbReference>
<evidence type="ECO:0000256" key="5">
    <source>
        <dbReference type="ARBA" id="ARBA00021850"/>
    </source>
</evidence>
<evidence type="ECO:0000256" key="6">
    <source>
        <dbReference type="ARBA" id="ARBA00022679"/>
    </source>
</evidence>
<evidence type="ECO:0000259" key="10">
    <source>
        <dbReference type="Pfam" id="PF00266"/>
    </source>
</evidence>
<evidence type="ECO:0000313" key="11">
    <source>
        <dbReference type="EMBL" id="TQV85027.1"/>
    </source>
</evidence>
<dbReference type="EC" id="2.8.1.7" evidence="4"/>
<evidence type="ECO:0000256" key="3">
    <source>
        <dbReference type="ARBA" id="ARBA00010447"/>
    </source>
</evidence>
<dbReference type="CDD" id="cd06453">
    <property type="entry name" value="SufS_like"/>
    <property type="match status" value="1"/>
</dbReference>
<dbReference type="Pfam" id="PF00266">
    <property type="entry name" value="Aminotran_5"/>
    <property type="match status" value="1"/>
</dbReference>
<comment type="cofactor">
    <cofactor evidence="1 9">
        <name>pyridoxal 5'-phosphate</name>
        <dbReference type="ChEBI" id="CHEBI:597326"/>
    </cofactor>
</comment>
<comment type="caution">
    <text evidence="11">The sequence shown here is derived from an EMBL/GenBank/DDBJ whole genome shotgun (WGS) entry which is preliminary data.</text>
</comment>
<protein>
    <recommendedName>
        <fullName evidence="5">Probable cysteine desulfurase</fullName>
        <ecNumber evidence="4">2.8.1.7</ecNumber>
    </recommendedName>
</protein>
<dbReference type="InterPro" id="IPR000192">
    <property type="entry name" value="Aminotrans_V_dom"/>
</dbReference>
<dbReference type="InterPro" id="IPR016454">
    <property type="entry name" value="Cysteine_dSase"/>
</dbReference>
<keyword evidence="6" id="KW-0808">Transferase</keyword>
<evidence type="ECO:0000256" key="9">
    <source>
        <dbReference type="RuleBase" id="RU004504"/>
    </source>
</evidence>
<dbReference type="GO" id="GO:0031071">
    <property type="term" value="F:cysteine desulfurase activity"/>
    <property type="evidence" value="ECO:0007669"/>
    <property type="project" value="UniProtKB-EC"/>
</dbReference>
<name>A0A545U6D1_9GAMM</name>
<feature type="domain" description="Aminotransferase class V" evidence="10">
    <location>
        <begin position="33"/>
        <end position="395"/>
    </location>
</feature>
<dbReference type="Gene3D" id="3.90.1150.10">
    <property type="entry name" value="Aspartate Aminotransferase, domain 1"/>
    <property type="match status" value="1"/>
</dbReference>
<dbReference type="EMBL" id="VIKS01000013">
    <property type="protein sequence ID" value="TQV85027.1"/>
    <property type="molecule type" value="Genomic_DNA"/>
</dbReference>
<evidence type="ECO:0000256" key="1">
    <source>
        <dbReference type="ARBA" id="ARBA00001933"/>
    </source>
</evidence>
<dbReference type="SUPFAM" id="SSF53383">
    <property type="entry name" value="PLP-dependent transferases"/>
    <property type="match status" value="1"/>
</dbReference>
<dbReference type="PANTHER" id="PTHR43586">
    <property type="entry name" value="CYSTEINE DESULFURASE"/>
    <property type="match status" value="1"/>
</dbReference>
<dbReference type="PIRSF" id="PIRSF005572">
    <property type="entry name" value="NifS"/>
    <property type="match status" value="1"/>
</dbReference>
<dbReference type="InterPro" id="IPR015422">
    <property type="entry name" value="PyrdxlP-dep_Trfase_small"/>
</dbReference>
<dbReference type="GO" id="GO:0030170">
    <property type="term" value="F:pyridoxal phosphate binding"/>
    <property type="evidence" value="ECO:0007669"/>
    <property type="project" value="InterPro"/>
</dbReference>
<evidence type="ECO:0000256" key="2">
    <source>
        <dbReference type="ARBA" id="ARBA00002824"/>
    </source>
</evidence>
<dbReference type="AlphaFoldDB" id="A0A545U6D1"/>
<dbReference type="PANTHER" id="PTHR43586:SF8">
    <property type="entry name" value="CYSTEINE DESULFURASE 1, CHLOROPLASTIC"/>
    <property type="match status" value="1"/>
</dbReference>
<organism evidence="11 12">
    <name type="scientific">Aliikangiella coralliicola</name>
    <dbReference type="NCBI Taxonomy" id="2592383"/>
    <lineage>
        <taxon>Bacteria</taxon>
        <taxon>Pseudomonadati</taxon>
        <taxon>Pseudomonadota</taxon>
        <taxon>Gammaproteobacteria</taxon>
        <taxon>Oceanospirillales</taxon>
        <taxon>Pleioneaceae</taxon>
        <taxon>Aliikangiella</taxon>
    </lineage>
</organism>
<dbReference type="PROSITE" id="PS00595">
    <property type="entry name" value="AA_TRANSFER_CLASS_5"/>
    <property type="match status" value="1"/>
</dbReference>
<sequence>MIKVKTRFNPGFIQMSNHWKNLFPALTNSNIAYLDSASSCQVPEVVIDAVSQYLREGHGNPHRGMYSYSENAEAIFNRCREKVANFLNCQSTKIAFTKGTTESINLVANSLQNKINSDDTILVTQMEHHANLLPWQRLSEQTGARLNLLPVTQNGELKLDNLDNFLADNCAIFAFTHCSNVIGTSNPINQLVSAAKKHHVATLIDGAQAVAHNKVDVLDLDCDFYAFSGHKIYSPGGIGVLYSRQPDSISPLLLGGGIVNRVTDSNYQLTDEITRFEAGSINMPGIVGLDAALDFMTELDIEKIAVHEIRLIDQIRKAIEPTDYKIISHQKSKNIVSIASAQFHSHDIASILADEQVAIRAGHHCAQPCLSALGFKHCVRISVGLYNSEDDLNKLMEALEKVRSYLK</sequence>
<dbReference type="OrthoDB" id="9808002at2"/>
<dbReference type="Gene3D" id="3.40.640.10">
    <property type="entry name" value="Type I PLP-dependent aspartate aminotransferase-like (Major domain)"/>
    <property type="match status" value="1"/>
</dbReference>
<dbReference type="InterPro" id="IPR010970">
    <property type="entry name" value="Cys_dSase_SufS"/>
</dbReference>
<dbReference type="InterPro" id="IPR015421">
    <property type="entry name" value="PyrdxlP-dep_Trfase_major"/>
</dbReference>
<evidence type="ECO:0000256" key="8">
    <source>
        <dbReference type="ARBA" id="ARBA00050776"/>
    </source>
</evidence>
<keyword evidence="7" id="KW-0663">Pyridoxal phosphate</keyword>
<dbReference type="Proteomes" id="UP000315439">
    <property type="component" value="Unassembled WGS sequence"/>
</dbReference>